<feature type="compositionally biased region" description="Acidic residues" evidence="1">
    <location>
        <begin position="62"/>
        <end position="95"/>
    </location>
</feature>
<gene>
    <name evidence="2" type="ORF">Ae201684_002468</name>
</gene>
<evidence type="ECO:0000313" key="3">
    <source>
        <dbReference type="Proteomes" id="UP000481153"/>
    </source>
</evidence>
<name>A0A6G0XQI5_9STRA</name>
<evidence type="ECO:0000313" key="2">
    <source>
        <dbReference type="EMBL" id="KAF0742566.1"/>
    </source>
</evidence>
<sequence>MSSGVSALDALEREYEAVLRQKPIVPVSLDAVRQRSALDGADGEEGQEFDEMQSICSYAATCDDELERERANEEDDEDGEDYEYEPLQDDDEDDWDKEVSEIAAADPPVIVKPINLSDNDKDAIKRAMQEITLPAPSWGKNVTDDQLVEMVQDATISTVKDEPLEP</sequence>
<dbReference type="AlphaFoldDB" id="A0A6G0XQI5"/>
<proteinExistence type="predicted"/>
<dbReference type="Pfam" id="PF06910">
    <property type="entry name" value="MEA1"/>
    <property type="match status" value="1"/>
</dbReference>
<dbReference type="EMBL" id="VJMJ01000026">
    <property type="protein sequence ID" value="KAF0742566.1"/>
    <property type="molecule type" value="Genomic_DNA"/>
</dbReference>
<evidence type="ECO:0000256" key="1">
    <source>
        <dbReference type="SAM" id="MobiDB-lite"/>
    </source>
</evidence>
<keyword evidence="3" id="KW-1185">Reference proteome</keyword>
<reference evidence="2 3" key="1">
    <citation type="submission" date="2019-07" db="EMBL/GenBank/DDBJ databases">
        <title>Genomics analysis of Aphanomyces spp. identifies a new class of oomycete effector associated with host adaptation.</title>
        <authorList>
            <person name="Gaulin E."/>
        </authorList>
    </citation>
    <scope>NUCLEOTIDE SEQUENCE [LARGE SCALE GENOMIC DNA]</scope>
    <source>
        <strain evidence="2 3">ATCC 201684</strain>
    </source>
</reference>
<dbReference type="VEuPathDB" id="FungiDB:AeMF1_012213"/>
<protein>
    <submittedName>
        <fullName evidence="2">Uncharacterized protein</fullName>
    </submittedName>
</protein>
<accession>A0A6G0XQI5</accession>
<organism evidence="2 3">
    <name type="scientific">Aphanomyces euteiches</name>
    <dbReference type="NCBI Taxonomy" id="100861"/>
    <lineage>
        <taxon>Eukaryota</taxon>
        <taxon>Sar</taxon>
        <taxon>Stramenopiles</taxon>
        <taxon>Oomycota</taxon>
        <taxon>Saprolegniomycetes</taxon>
        <taxon>Saprolegniales</taxon>
        <taxon>Verrucalvaceae</taxon>
        <taxon>Aphanomyces</taxon>
    </lineage>
</organism>
<feature type="region of interest" description="Disordered" evidence="1">
    <location>
        <begin position="60"/>
        <end position="95"/>
    </location>
</feature>
<dbReference type="Proteomes" id="UP000481153">
    <property type="component" value="Unassembled WGS sequence"/>
</dbReference>
<comment type="caution">
    <text evidence="2">The sequence shown here is derived from an EMBL/GenBank/DDBJ whole genome shotgun (WGS) entry which is preliminary data.</text>
</comment>